<evidence type="ECO:0000256" key="3">
    <source>
        <dbReference type="ARBA" id="ARBA00022692"/>
    </source>
</evidence>
<evidence type="ECO:0000256" key="2">
    <source>
        <dbReference type="ARBA" id="ARBA00022475"/>
    </source>
</evidence>
<feature type="transmembrane region" description="Helical" evidence="6">
    <location>
        <begin position="140"/>
        <end position="161"/>
    </location>
</feature>
<protein>
    <submittedName>
        <fullName evidence="7">Galactose/methyl galactoside ABC transporter permease MglC</fullName>
    </submittedName>
</protein>
<sequence length="342" mass="36685">MNLKILDRKWDRKSIGDLLVNNAIYFVILALIGVIIAMDNSFLSVQNFRFIITQASTRVILALGVAGLLVLAGTDLSVGRMVGFSAVISASLLQAPDYARRIYPEMSQLPLIIPILLVVVLTGLFSTISGYVVARFKVHAFIVTLGAQLMIYGITSLYYDAVGASPIAGLDTRFTSFAQGSINLGIIEIPKLVIYAAITSAIVWFIWNKTKLGKNMFAVGGNEEAATVSGVNIIKTVVLVYLMAGILYGFGGFLEVARTGSATNNLGNGYELDAIAACVVGGVSFNGGVGSIAGIITGVIMFQIINYGLSYVDVSPYIQYIIKGLIIVIAVAIDMRKYIKRK</sequence>
<evidence type="ECO:0000256" key="5">
    <source>
        <dbReference type="ARBA" id="ARBA00023136"/>
    </source>
</evidence>
<feature type="transmembrane region" description="Helical" evidence="6">
    <location>
        <begin position="20"/>
        <end position="38"/>
    </location>
</feature>
<feature type="transmembrane region" description="Helical" evidence="6">
    <location>
        <begin position="233"/>
        <end position="254"/>
    </location>
</feature>
<name>A0ABZ2Y6X9_9FIRM</name>
<evidence type="ECO:0000313" key="8">
    <source>
        <dbReference type="Proteomes" id="UP001486565"/>
    </source>
</evidence>
<dbReference type="PANTHER" id="PTHR32196:SF18">
    <property type="entry name" value="GALACTOSE_METHYL GALACTOSIDE IMPORT PERMEASE PROTEIN MGLC"/>
    <property type="match status" value="1"/>
</dbReference>
<evidence type="ECO:0000256" key="1">
    <source>
        <dbReference type="ARBA" id="ARBA00004651"/>
    </source>
</evidence>
<evidence type="ECO:0000313" key="7">
    <source>
        <dbReference type="EMBL" id="WZL71106.1"/>
    </source>
</evidence>
<keyword evidence="4 6" id="KW-1133">Transmembrane helix</keyword>
<reference evidence="7 8" key="1">
    <citation type="submission" date="2023-03" db="EMBL/GenBank/DDBJ databases">
        <title>Novel Species.</title>
        <authorList>
            <person name="Ma S."/>
        </authorList>
    </citation>
    <scope>NUCLEOTIDE SEQUENCE [LARGE SCALE GENOMIC DNA]</scope>
    <source>
        <strain evidence="7 8">LIND6LT2</strain>
    </source>
</reference>
<feature type="transmembrane region" description="Helical" evidence="6">
    <location>
        <begin position="182"/>
        <end position="207"/>
    </location>
</feature>
<keyword evidence="3 6" id="KW-0812">Transmembrane</keyword>
<dbReference type="EMBL" id="CP121687">
    <property type="protein sequence ID" value="WZL71106.1"/>
    <property type="molecule type" value="Genomic_DNA"/>
</dbReference>
<dbReference type="Proteomes" id="UP001486565">
    <property type="component" value="Chromosome"/>
</dbReference>
<keyword evidence="8" id="KW-1185">Reference proteome</keyword>
<feature type="transmembrane region" description="Helical" evidence="6">
    <location>
        <begin position="317"/>
        <end position="335"/>
    </location>
</feature>
<gene>
    <name evidence="7" type="primary">mglC</name>
    <name evidence="7" type="ORF">QBE51_06215</name>
</gene>
<evidence type="ECO:0000256" key="4">
    <source>
        <dbReference type="ARBA" id="ARBA00022989"/>
    </source>
</evidence>
<keyword evidence="2" id="KW-1003">Cell membrane</keyword>
<comment type="subcellular location">
    <subcellularLocation>
        <location evidence="1">Cell membrane</location>
        <topology evidence="1">Multi-pass membrane protein</topology>
    </subcellularLocation>
</comment>
<evidence type="ECO:0000256" key="6">
    <source>
        <dbReference type="SAM" id="Phobius"/>
    </source>
</evidence>
<accession>A0ABZ2Y6X9</accession>
<dbReference type="CDD" id="cd06579">
    <property type="entry name" value="TM_PBP1_transp_AraH_like"/>
    <property type="match status" value="1"/>
</dbReference>
<dbReference type="InterPro" id="IPR001851">
    <property type="entry name" value="ABC_transp_permease"/>
</dbReference>
<organism evidence="7 8">
    <name type="scientific">Defluviitalea saccharophila</name>
    <dbReference type="NCBI Taxonomy" id="879970"/>
    <lineage>
        <taxon>Bacteria</taxon>
        <taxon>Bacillati</taxon>
        <taxon>Bacillota</taxon>
        <taxon>Clostridia</taxon>
        <taxon>Lachnospirales</taxon>
        <taxon>Defluviitaleaceae</taxon>
        <taxon>Defluviitalea</taxon>
    </lineage>
</organism>
<feature type="transmembrane region" description="Helical" evidence="6">
    <location>
        <begin position="275"/>
        <end position="305"/>
    </location>
</feature>
<feature type="transmembrane region" description="Helical" evidence="6">
    <location>
        <begin position="50"/>
        <end position="72"/>
    </location>
</feature>
<dbReference type="Pfam" id="PF02653">
    <property type="entry name" value="BPD_transp_2"/>
    <property type="match status" value="1"/>
</dbReference>
<keyword evidence="5 6" id="KW-0472">Membrane</keyword>
<dbReference type="PANTHER" id="PTHR32196">
    <property type="entry name" value="ABC TRANSPORTER PERMEASE PROTEIN YPHD-RELATED-RELATED"/>
    <property type="match status" value="1"/>
</dbReference>
<feature type="transmembrane region" description="Helical" evidence="6">
    <location>
        <begin position="111"/>
        <end position="134"/>
    </location>
</feature>
<dbReference type="NCBIfam" id="NF007014">
    <property type="entry name" value="PRK09478.1"/>
    <property type="match status" value="1"/>
</dbReference>
<proteinExistence type="predicted"/>
<dbReference type="RefSeq" id="WP_341878071.1">
    <property type="nucleotide sequence ID" value="NZ_CP121687.1"/>
</dbReference>